<feature type="transmembrane region" description="Helical" evidence="2">
    <location>
        <begin position="196"/>
        <end position="214"/>
    </location>
</feature>
<keyword evidence="4" id="KW-1185">Reference proteome</keyword>
<sequence>MKRPPAAAAGGGQARGFSAFRAAACYAQDLSAALGITQLFLLSYLGALAAGGAALPTYPAGANKATVALHMLRNAPWYLFVRPTLARDWALLGCALDMYGVPLLLLVLGAAGRRSALWRWWAGGARDWVMLAHAPVARTLLHAATYVLLPRHRWTQAGYALSTISAVTRPVENTLFLTVYCWYVPIRFSLAVPLSVANLVFTFLMAYVVGPVLLSDEGSAASAQLLSRLPLMRQALVAVVAAACPALAAWVAEKQLRAGYARVRQHPESFEQYGTRLAASTAASLLGATSGASVTGCVVVQGCAQLIAWRHSLRRPAEDGGGGGGDGVWSLSGLLPLLPQLLPDAELVGGVSVQAQAGAEREGGAERGIEVRRWSPSASSSAPLSAPVRLLHLQPPALALLPPAGAEAKGAGAAGMGAEACGELRVTVASPRAQRCRLLLLGSGGVVLAEYGTELAAGEQELRVGVADVLRAAEAVEVTSGQAPLALRLALVPPAHSDEGGPGSSDGPLLHFSAPLLLLPAAPAAELAGLWSSAASAPCGEAAAWCEVVWPLLQDLAFLADGAAGASAGSAAAAVAVAEVAAHVSSFLEANGLAATAALVDETAAAVAPAASSSSASSLTTDHDGVSPLPVPLALAPSKPTLRDVLRGFRPPALESAFWAWRITQLTRSAPFMAVLVAQPFTLWLTRTAAAEPFGVAARTAVFVSVLGASDAACCIALLAHRALALRASASDAAASHLDASSGGSRDGTRDSTAAGSHVGHGSGSADHLGACRSTAAEARTVLSYKLAAALVGPLLYNLAALSAVWARFPCCKAFVGSQRTSVGAFLTRGVLLPSVQQAGWAAAVAGGLVLFPGEVRHLTMLQPDWSSAHVAVVVMAWRLTAVAVAAAWEWRARCRFLGRVAAGAVQVEGDLSATLGITQLFLLSYLAAVAARGAALPSFPAGAGWAAKALHMLRNAPWYLFVRPTLARDWALLGCALDMYGVPLLLLVLGAAGRRSALWRWWAGGARDWVMLAHAPLARTLLHAATYVLLPRHRWTQAGYALSTISAVTRPVENTLFLTVYCWYVPIRFSLAVPLSVANLVFTFLMAYVVGPVLLPDDGSAASAQLLSRLPLMRQLLVAVVAAACPALAAWVAEKQLRAGYARVRQHPGSFEQYGTRLAASTAASLLGATSGASVTGCVVVRGCAQLIAWRHALRRPAEDSGGGGGDGVWSLSGLLSLLPQLLPDAELVGGVSVQAQAGAEREGGAEGGVEVRRWSPSASSSAPLSAPMRLLHLQPPALALLPPAGAEAKGAGAAGMGAEACGELRVTVASPRAQRCRLLLLGSGGVVLAEYGTELAAGEQELRVGVADVLRAAEAAGAPSGQAPLALRLALVPPAHSDEGGPGSSDGPLLHFSAPLLLLPAAPAAELAGLWSSAASAPCGEAAAWCEVVWPLLQDLAFLADGASAGSAAAAVAVAEVAAHVSSFLEANGLAATAALVDETAAAVAPAASSSSASSLTTDHDGVSPLPAPLALAPSKPTLRDVLRGFRPPALESAFWAWRITQLTRSAPFMAVLVAQPFMLGLLRTAAVESAVITFRNALLAVVLWASDSACCIALMLHRARARRARAGANTVRQIENQVGDRPSISRGDAATSDGSSAAVPSGAGSMAAEAAAGQATLWHKLAAALVGPILYGVAALAADWAQLPSKAFVGSLRVILGACLTRGVLLPSAQQAGLAAFAVAAPLLVIGEAHHLTAFQPTWGLVPVAAVAVGWRLTGLVVTAAWEWRARRHFLGLVAAGVVHVESVAAVSAWAKAKVA</sequence>
<name>A0A835YGD9_9CHLO</name>
<feature type="transmembrane region" description="Helical" evidence="2">
    <location>
        <begin position="89"/>
        <end position="108"/>
    </location>
</feature>
<feature type="transmembrane region" description="Helical" evidence="2">
    <location>
        <begin position="1549"/>
        <end position="1568"/>
    </location>
</feature>
<feature type="transmembrane region" description="Helical" evidence="2">
    <location>
        <begin position="830"/>
        <end position="851"/>
    </location>
</feature>
<feature type="transmembrane region" description="Helical" evidence="2">
    <location>
        <begin position="1664"/>
        <end position="1684"/>
    </location>
</feature>
<feature type="region of interest" description="Disordered" evidence="1">
    <location>
        <begin position="1240"/>
        <end position="1262"/>
    </location>
</feature>
<evidence type="ECO:0000313" key="3">
    <source>
        <dbReference type="EMBL" id="KAG2501247.1"/>
    </source>
</evidence>
<feature type="region of interest" description="Disordered" evidence="1">
    <location>
        <begin position="358"/>
        <end position="381"/>
    </location>
</feature>
<dbReference type="Proteomes" id="UP000612055">
    <property type="component" value="Unassembled WGS sequence"/>
</dbReference>
<feature type="compositionally biased region" description="Low complexity" evidence="1">
    <location>
        <begin position="751"/>
        <end position="768"/>
    </location>
</feature>
<feature type="transmembrane region" description="Helical" evidence="2">
    <location>
        <begin position="235"/>
        <end position="252"/>
    </location>
</feature>
<feature type="transmembrane region" description="Helical" evidence="2">
    <location>
        <begin position="871"/>
        <end position="891"/>
    </location>
</feature>
<feature type="transmembrane region" description="Helical" evidence="2">
    <location>
        <begin position="1773"/>
        <end position="1794"/>
    </location>
</feature>
<comment type="caution">
    <text evidence="3">The sequence shown here is derived from an EMBL/GenBank/DDBJ whole genome shotgun (WGS) entry which is preliminary data.</text>
</comment>
<feature type="region of interest" description="Disordered" evidence="1">
    <location>
        <begin position="737"/>
        <end position="768"/>
    </location>
</feature>
<feature type="transmembrane region" description="Helical" evidence="2">
    <location>
        <begin position="1116"/>
        <end position="1134"/>
    </location>
</feature>
<feature type="transmembrane region" description="Helical" evidence="2">
    <location>
        <begin position="1741"/>
        <end position="1761"/>
    </location>
</feature>
<dbReference type="OrthoDB" id="548957at2759"/>
<keyword evidence="2" id="KW-1133">Transmembrane helix</keyword>
<organism evidence="3 4">
    <name type="scientific">Edaphochlamys debaryana</name>
    <dbReference type="NCBI Taxonomy" id="47281"/>
    <lineage>
        <taxon>Eukaryota</taxon>
        <taxon>Viridiplantae</taxon>
        <taxon>Chlorophyta</taxon>
        <taxon>core chlorophytes</taxon>
        <taxon>Chlorophyceae</taxon>
        <taxon>CS clade</taxon>
        <taxon>Chlamydomonadales</taxon>
        <taxon>Chlamydomonadales incertae sedis</taxon>
        <taxon>Edaphochlamys</taxon>
    </lineage>
</organism>
<feature type="transmembrane region" description="Helical" evidence="2">
    <location>
        <begin position="1072"/>
        <end position="1096"/>
    </location>
</feature>
<feature type="transmembrane region" description="Helical" evidence="2">
    <location>
        <begin position="971"/>
        <end position="993"/>
    </location>
</feature>
<gene>
    <name evidence="3" type="ORF">HYH03_001054</name>
</gene>
<feature type="compositionally biased region" description="Basic and acidic residues" evidence="1">
    <location>
        <begin position="359"/>
        <end position="373"/>
    </location>
</feature>
<evidence type="ECO:0000313" key="4">
    <source>
        <dbReference type="Proteomes" id="UP000612055"/>
    </source>
</evidence>
<feature type="compositionally biased region" description="Low complexity" evidence="1">
    <location>
        <begin position="1628"/>
        <end position="1643"/>
    </location>
</feature>
<proteinExistence type="predicted"/>
<evidence type="ECO:0000256" key="1">
    <source>
        <dbReference type="SAM" id="MobiDB-lite"/>
    </source>
</evidence>
<feature type="transmembrane region" description="Helical" evidence="2">
    <location>
        <begin position="787"/>
        <end position="809"/>
    </location>
</feature>
<feature type="transmembrane region" description="Helical" evidence="2">
    <location>
        <begin position="1715"/>
        <end position="1735"/>
    </location>
</feature>
<evidence type="ECO:0000256" key="2">
    <source>
        <dbReference type="SAM" id="Phobius"/>
    </source>
</evidence>
<feature type="transmembrane region" description="Helical" evidence="2">
    <location>
        <begin position="1690"/>
        <end position="1708"/>
    </location>
</feature>
<feature type="transmembrane region" description="Helical" evidence="2">
    <location>
        <begin position="912"/>
        <end position="932"/>
    </location>
</feature>
<protein>
    <submittedName>
        <fullName evidence="3">Uncharacterized protein</fullName>
    </submittedName>
</protein>
<keyword evidence="2" id="KW-0812">Transmembrane</keyword>
<feature type="region of interest" description="Disordered" evidence="1">
    <location>
        <begin position="1620"/>
        <end position="1643"/>
    </location>
</feature>
<keyword evidence="2" id="KW-0472">Membrane</keyword>
<accession>A0A835YGD9</accession>
<feature type="compositionally biased region" description="Basic and acidic residues" evidence="1">
    <location>
        <begin position="1241"/>
        <end position="1255"/>
    </location>
</feature>
<dbReference type="EMBL" id="JAEHOE010000002">
    <property type="protein sequence ID" value="KAG2501247.1"/>
    <property type="molecule type" value="Genomic_DNA"/>
</dbReference>
<feature type="transmembrane region" description="Helical" evidence="2">
    <location>
        <begin position="1580"/>
        <end position="1599"/>
    </location>
</feature>
<reference evidence="3" key="1">
    <citation type="journal article" date="2020" name="bioRxiv">
        <title>Comparative genomics of Chlamydomonas.</title>
        <authorList>
            <person name="Craig R.J."/>
            <person name="Hasan A.R."/>
            <person name="Ness R.W."/>
            <person name="Keightley P.D."/>
        </authorList>
    </citation>
    <scope>NUCLEOTIDE SEQUENCE</scope>
    <source>
        <strain evidence="3">CCAP 11/70</strain>
    </source>
</reference>